<dbReference type="Gene3D" id="1.10.3730.20">
    <property type="match status" value="2"/>
</dbReference>
<dbReference type="RefSeq" id="WP_034831821.1">
    <property type="nucleotide sequence ID" value="NZ_JOKH01000001.1"/>
</dbReference>
<dbReference type="Proteomes" id="UP000028073">
    <property type="component" value="Unassembled WGS sequence"/>
</dbReference>
<evidence type="ECO:0000313" key="3">
    <source>
        <dbReference type="Proteomes" id="UP000028073"/>
    </source>
</evidence>
<feature type="transmembrane region" description="Helical" evidence="1">
    <location>
        <begin position="35"/>
        <end position="56"/>
    </location>
</feature>
<feature type="transmembrane region" description="Helical" evidence="1">
    <location>
        <begin position="6"/>
        <end position="23"/>
    </location>
</feature>
<dbReference type="AlphaFoldDB" id="A0A081NJJ2"/>
<keyword evidence="3" id="KW-1185">Reference proteome</keyword>
<keyword evidence="1" id="KW-1133">Transmembrane helix</keyword>
<feature type="transmembrane region" description="Helical" evidence="1">
    <location>
        <begin position="191"/>
        <end position="209"/>
    </location>
</feature>
<evidence type="ECO:0000313" key="2">
    <source>
        <dbReference type="EMBL" id="KEQ18615.1"/>
    </source>
</evidence>
<name>A0A081NJJ2_9GAMM</name>
<dbReference type="SUPFAM" id="SSF103481">
    <property type="entry name" value="Multidrug resistance efflux transporter EmrE"/>
    <property type="match status" value="2"/>
</dbReference>
<feature type="transmembrane region" description="Helical" evidence="1">
    <location>
        <begin position="152"/>
        <end position="169"/>
    </location>
</feature>
<gene>
    <name evidence="2" type="ORF">GZ78_00280</name>
</gene>
<feature type="transmembrane region" description="Helical" evidence="1">
    <location>
        <begin position="230"/>
        <end position="251"/>
    </location>
</feature>
<keyword evidence="1" id="KW-0472">Membrane</keyword>
<proteinExistence type="predicted"/>
<dbReference type="STRING" id="1137799.GZ78_00280"/>
<protein>
    <recommendedName>
        <fullName evidence="4">EamA domain-containing protein</fullName>
    </recommendedName>
</protein>
<comment type="caution">
    <text evidence="2">The sequence shown here is derived from an EMBL/GenBank/DDBJ whole genome shotgun (WGS) entry which is preliminary data.</text>
</comment>
<organism evidence="2 3">
    <name type="scientific">Endozoicomonas numazuensis</name>
    <dbReference type="NCBI Taxonomy" id="1137799"/>
    <lineage>
        <taxon>Bacteria</taxon>
        <taxon>Pseudomonadati</taxon>
        <taxon>Pseudomonadota</taxon>
        <taxon>Gammaproteobacteria</taxon>
        <taxon>Oceanospirillales</taxon>
        <taxon>Endozoicomonadaceae</taxon>
        <taxon>Endozoicomonas</taxon>
    </lineage>
</organism>
<feature type="transmembrane region" description="Helical" evidence="1">
    <location>
        <begin position="257"/>
        <end position="277"/>
    </location>
</feature>
<feature type="transmembrane region" description="Helical" evidence="1">
    <location>
        <begin position="91"/>
        <end position="114"/>
    </location>
</feature>
<feature type="transmembrane region" description="Helical" evidence="1">
    <location>
        <begin position="120"/>
        <end position="140"/>
    </location>
</feature>
<dbReference type="eggNOG" id="COG0697">
    <property type="taxonomic scope" value="Bacteria"/>
</dbReference>
<feature type="transmembrane region" description="Helical" evidence="1">
    <location>
        <begin position="62"/>
        <end position="79"/>
    </location>
</feature>
<reference evidence="2 3" key="1">
    <citation type="submission" date="2014-06" db="EMBL/GenBank/DDBJ databases">
        <title>Whole Genome Sequences of Three Symbiotic Endozoicomonas Bacteria.</title>
        <authorList>
            <person name="Neave M.J."/>
            <person name="Apprill A."/>
            <person name="Voolstra C.R."/>
        </authorList>
    </citation>
    <scope>NUCLEOTIDE SEQUENCE [LARGE SCALE GENOMIC DNA]</scope>
    <source>
        <strain evidence="2 3">DSM 25634</strain>
    </source>
</reference>
<dbReference type="EMBL" id="JOKH01000001">
    <property type="protein sequence ID" value="KEQ18615.1"/>
    <property type="molecule type" value="Genomic_DNA"/>
</dbReference>
<evidence type="ECO:0000256" key="1">
    <source>
        <dbReference type="SAM" id="Phobius"/>
    </source>
</evidence>
<keyword evidence="1" id="KW-0812">Transmembrane</keyword>
<evidence type="ECO:0008006" key="4">
    <source>
        <dbReference type="Google" id="ProtNLM"/>
    </source>
</evidence>
<sequence>MDNLAIFLVFISSFMHAGWNCLGKKVRPSGASFTLSAILGMLAFVPLLLFYIDWLSEISQEIWLLVLLSGFFQAVYFLGLGQSYRFGDMSLMYPVSRALPVLLVPPVIALLGWGTELSTMKWLAFCLIVSGCIILPLWHWSDFRWSHYLNPASAFAMIAALGITGYSVVDSHTLMLMRALWPVEGVAFKSALLYLVLQAVATCLWLMLFSMPFRRQRREIARLFEDHRGALFFTGVAMFATYSIVLAAMAFSDNVSLIVALRQISIPVGVLMGVFLLGERASSQKWCGVGFIVTGLILVSL</sequence>
<dbReference type="InterPro" id="IPR037185">
    <property type="entry name" value="EmrE-like"/>
</dbReference>
<accession>A0A081NJJ2</accession>